<proteinExistence type="inferred from homology"/>
<evidence type="ECO:0000256" key="1">
    <source>
        <dbReference type="ARBA" id="ARBA00004141"/>
    </source>
</evidence>
<feature type="transmembrane region" description="Helical" evidence="6">
    <location>
        <begin position="52"/>
        <end position="78"/>
    </location>
</feature>
<feature type="transmembrane region" description="Helical" evidence="6">
    <location>
        <begin position="234"/>
        <end position="254"/>
    </location>
</feature>
<reference evidence="7 8" key="1">
    <citation type="journal article" date="2015" name="Int. J. Syst. Evol. Microbiol.">
        <title>Amycolatopsis rhabdoformis sp. nov., an actinomycete isolated from a tropical forest soil.</title>
        <authorList>
            <person name="Souza W.R."/>
            <person name="Silva R.E."/>
            <person name="Goodfellow M."/>
            <person name="Busarakam K."/>
            <person name="Figueiro F.S."/>
            <person name="Ferreira D."/>
            <person name="Rodrigues-Filho E."/>
            <person name="Moraes L.A.B."/>
            <person name="Zucchi T.D."/>
        </authorList>
    </citation>
    <scope>NUCLEOTIDE SEQUENCE [LARGE SCALE GENOMIC DNA]</scope>
    <source>
        <strain evidence="7 8">NCIMB 14900</strain>
    </source>
</reference>
<sequence>MASAVGVDDYALTRVPDQARYSWWSVAVQRFGQVSALSQFLLGATVGFGMGFWQAVLAFTLGSVILELITILVGVIGVREGLSTSMIARWTGFGRGGSALIGLAIGISLIGWFGIQSAVSAQGLVSLIGGLPEWGWALVFGLLVTAIVVRGFHSMAWTAYFTVPAFLVLVGWSVISELTRHDLGTLVASAPPGPTMSLLQGTTLVAGGFIVGAVITPDMTRFNRTTGDVVKQTLVGITLGEYVIGLAGVLLAHAVGSAEITTIVTSSVGWVGLLIVIAGTMKINDWNLYSSGLGVVNFIGTVTKRRAHRGLVTAVLGVVGSVLAAAGILAKFTDFLTVLGVAFPPIAGIMVAEYFVVKTWRGDLESARARGTVPESAPVWVPATLVVWVAAALFGEFVEWGLPSINSLVVAFVLYVVAGKLGLVRGIGSSRTADAEPASSPESQSAKTV</sequence>
<evidence type="ECO:0000313" key="7">
    <source>
        <dbReference type="EMBL" id="WSE26424.1"/>
    </source>
</evidence>
<protein>
    <submittedName>
        <fullName evidence="7">Cytosine permease</fullName>
    </submittedName>
</protein>
<feature type="transmembrane region" description="Helical" evidence="6">
    <location>
        <begin position="377"/>
        <end position="398"/>
    </location>
</feature>
<dbReference type="Proteomes" id="UP001330812">
    <property type="component" value="Chromosome"/>
</dbReference>
<accession>A0ABZ1HX55</accession>
<evidence type="ECO:0000256" key="5">
    <source>
        <dbReference type="ARBA" id="ARBA00023136"/>
    </source>
</evidence>
<evidence type="ECO:0000313" key="8">
    <source>
        <dbReference type="Proteomes" id="UP001330812"/>
    </source>
</evidence>
<keyword evidence="3 6" id="KW-0812">Transmembrane</keyword>
<dbReference type="Pfam" id="PF02133">
    <property type="entry name" value="Transp_cyt_pur"/>
    <property type="match status" value="1"/>
</dbReference>
<keyword evidence="5 6" id="KW-0472">Membrane</keyword>
<feature type="transmembrane region" description="Helical" evidence="6">
    <location>
        <begin position="404"/>
        <end position="423"/>
    </location>
</feature>
<dbReference type="EMBL" id="CP142149">
    <property type="protein sequence ID" value="WSE26424.1"/>
    <property type="molecule type" value="Genomic_DNA"/>
</dbReference>
<evidence type="ECO:0000256" key="2">
    <source>
        <dbReference type="ARBA" id="ARBA00008974"/>
    </source>
</evidence>
<dbReference type="PANTHER" id="PTHR30569">
    <property type="entry name" value="CYTOSINE TRANSPORTER CODB"/>
    <property type="match status" value="1"/>
</dbReference>
<feature type="transmembrane region" description="Helical" evidence="6">
    <location>
        <begin position="99"/>
        <end position="119"/>
    </location>
</feature>
<gene>
    <name evidence="7" type="ORF">VSH64_26465</name>
</gene>
<dbReference type="PANTHER" id="PTHR30569:SF0">
    <property type="entry name" value="CYTOSINE PERMEASE"/>
    <property type="match status" value="1"/>
</dbReference>
<keyword evidence="8" id="KW-1185">Reference proteome</keyword>
<evidence type="ECO:0000256" key="6">
    <source>
        <dbReference type="SAM" id="Phobius"/>
    </source>
</evidence>
<keyword evidence="4 6" id="KW-1133">Transmembrane helix</keyword>
<name>A0ABZ1HX55_9PSEU</name>
<feature type="transmembrane region" description="Helical" evidence="6">
    <location>
        <begin position="157"/>
        <end position="175"/>
    </location>
</feature>
<feature type="transmembrane region" description="Helical" evidence="6">
    <location>
        <begin position="195"/>
        <end position="214"/>
    </location>
</feature>
<comment type="subcellular location">
    <subcellularLocation>
        <location evidence="1">Membrane</location>
        <topology evidence="1">Multi-pass membrane protein</topology>
    </subcellularLocation>
</comment>
<feature type="transmembrane region" description="Helical" evidence="6">
    <location>
        <begin position="335"/>
        <end position="356"/>
    </location>
</feature>
<organism evidence="7 8">
    <name type="scientific">Amycolatopsis rhabdoformis</name>
    <dbReference type="NCBI Taxonomy" id="1448059"/>
    <lineage>
        <taxon>Bacteria</taxon>
        <taxon>Bacillati</taxon>
        <taxon>Actinomycetota</taxon>
        <taxon>Actinomycetes</taxon>
        <taxon>Pseudonocardiales</taxon>
        <taxon>Pseudonocardiaceae</taxon>
        <taxon>Amycolatopsis</taxon>
    </lineage>
</organism>
<dbReference type="CDD" id="cd11484">
    <property type="entry name" value="SLC-NCS1sbd_CobB-like"/>
    <property type="match status" value="1"/>
</dbReference>
<dbReference type="RefSeq" id="WP_326565394.1">
    <property type="nucleotide sequence ID" value="NZ_CP142149.1"/>
</dbReference>
<dbReference type="InterPro" id="IPR030191">
    <property type="entry name" value="CodB"/>
</dbReference>
<feature type="transmembrane region" description="Helical" evidence="6">
    <location>
        <begin position="260"/>
        <end position="281"/>
    </location>
</feature>
<comment type="similarity">
    <text evidence="2">Belongs to the purine-cytosine permease (2.A.39) family.</text>
</comment>
<evidence type="ECO:0000256" key="4">
    <source>
        <dbReference type="ARBA" id="ARBA00022989"/>
    </source>
</evidence>
<feature type="transmembrane region" description="Helical" evidence="6">
    <location>
        <begin position="311"/>
        <end position="329"/>
    </location>
</feature>
<dbReference type="InterPro" id="IPR001248">
    <property type="entry name" value="Pur-cyt_permease"/>
</dbReference>
<dbReference type="Gene3D" id="1.10.4160.10">
    <property type="entry name" value="Hydantoin permease"/>
    <property type="match status" value="1"/>
</dbReference>
<evidence type="ECO:0000256" key="3">
    <source>
        <dbReference type="ARBA" id="ARBA00022692"/>
    </source>
</evidence>
<feature type="transmembrane region" description="Helical" evidence="6">
    <location>
        <begin position="134"/>
        <end position="152"/>
    </location>
</feature>